<name>A0A9D2M241_9FIRM</name>
<dbReference type="PANTHER" id="PTHR23530">
    <property type="entry name" value="TRANSPORT PROTEIN-RELATED"/>
    <property type="match status" value="1"/>
</dbReference>
<feature type="transmembrane region" description="Helical" evidence="6">
    <location>
        <begin position="203"/>
        <end position="224"/>
    </location>
</feature>
<feature type="transmembrane region" description="Helical" evidence="6">
    <location>
        <begin position="355"/>
        <end position="374"/>
    </location>
</feature>
<keyword evidence="3 6" id="KW-0812">Transmembrane</keyword>
<keyword evidence="2" id="KW-0813">Transport</keyword>
<gene>
    <name evidence="8" type="ORF">H9943_02140</name>
</gene>
<evidence type="ECO:0000256" key="1">
    <source>
        <dbReference type="ARBA" id="ARBA00004651"/>
    </source>
</evidence>
<evidence type="ECO:0000256" key="5">
    <source>
        <dbReference type="ARBA" id="ARBA00023136"/>
    </source>
</evidence>
<dbReference type="InterPro" id="IPR020846">
    <property type="entry name" value="MFS_dom"/>
</dbReference>
<evidence type="ECO:0000259" key="7">
    <source>
        <dbReference type="PROSITE" id="PS50850"/>
    </source>
</evidence>
<reference evidence="8" key="2">
    <citation type="submission" date="2021-04" db="EMBL/GenBank/DDBJ databases">
        <authorList>
            <person name="Gilroy R."/>
        </authorList>
    </citation>
    <scope>NUCLEOTIDE SEQUENCE</scope>
    <source>
        <strain evidence="8">ChiBcec8-14828</strain>
    </source>
</reference>
<reference evidence="8" key="1">
    <citation type="journal article" date="2021" name="PeerJ">
        <title>Extensive microbial diversity within the chicken gut microbiome revealed by metagenomics and culture.</title>
        <authorList>
            <person name="Gilroy R."/>
            <person name="Ravi A."/>
            <person name="Getino M."/>
            <person name="Pursley I."/>
            <person name="Horton D.L."/>
            <person name="Alikhan N.F."/>
            <person name="Baker D."/>
            <person name="Gharbi K."/>
            <person name="Hall N."/>
            <person name="Watson M."/>
            <person name="Adriaenssens E.M."/>
            <person name="Foster-Nyarko E."/>
            <person name="Jarju S."/>
            <person name="Secka A."/>
            <person name="Antonio M."/>
            <person name="Oren A."/>
            <person name="Chaudhuri R.R."/>
            <person name="La Ragione R."/>
            <person name="Hildebrand F."/>
            <person name="Pallen M.J."/>
        </authorList>
    </citation>
    <scope>NUCLEOTIDE SEQUENCE</scope>
    <source>
        <strain evidence="8">ChiBcec8-14828</strain>
    </source>
</reference>
<accession>A0A9D2M241</accession>
<dbReference type="GO" id="GO:0022857">
    <property type="term" value="F:transmembrane transporter activity"/>
    <property type="evidence" value="ECO:0007669"/>
    <property type="project" value="InterPro"/>
</dbReference>
<dbReference type="Gene3D" id="1.20.1250.20">
    <property type="entry name" value="MFS general substrate transporter like domains"/>
    <property type="match status" value="1"/>
</dbReference>
<comment type="caution">
    <text evidence="8">The sequence shown here is derived from an EMBL/GenBank/DDBJ whole genome shotgun (WGS) entry which is preliminary data.</text>
</comment>
<dbReference type="SUPFAM" id="SSF103473">
    <property type="entry name" value="MFS general substrate transporter"/>
    <property type="match status" value="1"/>
</dbReference>
<feature type="domain" description="Major facilitator superfamily (MFS) profile" evidence="7">
    <location>
        <begin position="1"/>
        <end position="378"/>
    </location>
</feature>
<dbReference type="Pfam" id="PF07690">
    <property type="entry name" value="MFS_1"/>
    <property type="match status" value="1"/>
</dbReference>
<dbReference type="GO" id="GO:0005886">
    <property type="term" value="C:plasma membrane"/>
    <property type="evidence" value="ECO:0007669"/>
    <property type="project" value="UniProtKB-SubCell"/>
</dbReference>
<dbReference type="InterPro" id="IPR036259">
    <property type="entry name" value="MFS_trans_sf"/>
</dbReference>
<organism evidence="8 9">
    <name type="scientific">Candidatus Ruthenibacterium avium</name>
    <dbReference type="NCBI Taxonomy" id="2838751"/>
    <lineage>
        <taxon>Bacteria</taxon>
        <taxon>Bacillati</taxon>
        <taxon>Bacillota</taxon>
        <taxon>Clostridia</taxon>
        <taxon>Eubacteriales</taxon>
        <taxon>Oscillospiraceae</taxon>
        <taxon>Ruthenibacterium</taxon>
    </lineage>
</organism>
<keyword evidence="5 6" id="KW-0472">Membrane</keyword>
<evidence type="ECO:0000256" key="2">
    <source>
        <dbReference type="ARBA" id="ARBA00022448"/>
    </source>
</evidence>
<feature type="transmembrane region" description="Helical" evidence="6">
    <location>
        <begin position="130"/>
        <end position="150"/>
    </location>
</feature>
<protein>
    <submittedName>
        <fullName evidence="8">MFS transporter</fullName>
    </submittedName>
</protein>
<sequence length="383" mass="41915">MYQRNIKSMYAISFFQGMVFYGSIATLYRQACGLSLFQITLIESIFSVACILLELPWGIVADWLGYRRTMLLCSTLFFVSKIIFWQAESFGGFLCERLLLSVVISGLSGVDDTILFLSCEKGQAQRVFSIYGYFGTLGMILASVCFSLFLSENFRAAAFWTVVSYAIAAALSFGLKEVGNPAAPTLSSQIAAFRPGSFLKNRFVIFLIAMAITQEVYQLIIVFFSQPLYAQAGWSTATMGTVHIVLQLLSMSVVFSDALTKRWKPRLFLPLLLVFSSLCAFLLSFSLPSALLFLGVAGIQTSCSLLGPLQANIQNEAITEQNRATALSAQSLLMRGIAIGVNLSLGRLSESSLSASLSASGLLLLGALFCVLLWQRSQPRSTQ</sequence>
<proteinExistence type="predicted"/>
<dbReference type="PROSITE" id="PS50850">
    <property type="entry name" value="MFS"/>
    <property type="match status" value="1"/>
</dbReference>
<evidence type="ECO:0000313" key="8">
    <source>
        <dbReference type="EMBL" id="HJB39179.1"/>
    </source>
</evidence>
<feature type="transmembrane region" description="Helical" evidence="6">
    <location>
        <begin position="267"/>
        <end position="285"/>
    </location>
</feature>
<dbReference type="EMBL" id="DWYA01000024">
    <property type="protein sequence ID" value="HJB39179.1"/>
    <property type="molecule type" value="Genomic_DNA"/>
</dbReference>
<dbReference type="InterPro" id="IPR053160">
    <property type="entry name" value="MFS_DHA3_Transporter"/>
</dbReference>
<keyword evidence="4 6" id="KW-1133">Transmembrane helix</keyword>
<dbReference type="CDD" id="cd06174">
    <property type="entry name" value="MFS"/>
    <property type="match status" value="1"/>
</dbReference>
<evidence type="ECO:0000256" key="6">
    <source>
        <dbReference type="SAM" id="Phobius"/>
    </source>
</evidence>
<feature type="transmembrane region" description="Helical" evidence="6">
    <location>
        <begin position="156"/>
        <end position="175"/>
    </location>
</feature>
<dbReference type="PANTHER" id="PTHR23530:SF1">
    <property type="entry name" value="PERMEASE, MAJOR FACILITATOR SUPERFAMILY-RELATED"/>
    <property type="match status" value="1"/>
</dbReference>
<feature type="transmembrane region" description="Helical" evidence="6">
    <location>
        <begin position="9"/>
        <end position="28"/>
    </location>
</feature>
<evidence type="ECO:0000256" key="4">
    <source>
        <dbReference type="ARBA" id="ARBA00022989"/>
    </source>
</evidence>
<evidence type="ECO:0000313" key="9">
    <source>
        <dbReference type="Proteomes" id="UP000824209"/>
    </source>
</evidence>
<dbReference type="Proteomes" id="UP000824209">
    <property type="component" value="Unassembled WGS sequence"/>
</dbReference>
<comment type="subcellular location">
    <subcellularLocation>
        <location evidence="1">Cell membrane</location>
        <topology evidence="1">Multi-pass membrane protein</topology>
    </subcellularLocation>
</comment>
<feature type="transmembrane region" description="Helical" evidence="6">
    <location>
        <begin position="236"/>
        <end position="255"/>
    </location>
</feature>
<feature type="transmembrane region" description="Helical" evidence="6">
    <location>
        <begin position="34"/>
        <end position="57"/>
    </location>
</feature>
<dbReference type="AlphaFoldDB" id="A0A9D2M241"/>
<dbReference type="InterPro" id="IPR011701">
    <property type="entry name" value="MFS"/>
</dbReference>
<evidence type="ECO:0000256" key="3">
    <source>
        <dbReference type="ARBA" id="ARBA00022692"/>
    </source>
</evidence>